<evidence type="ECO:0000313" key="4">
    <source>
        <dbReference type="Proteomes" id="UP000281553"/>
    </source>
</evidence>
<feature type="domain" description="FERM" evidence="2">
    <location>
        <begin position="1"/>
        <end position="91"/>
    </location>
</feature>
<sequence>MDEDEHGDVGRNLNVQEEDEEEEEDEENRVAKVPTVRLRFKYGLFYDLTAKNNAVRINQLFEQARWSIVTEAVECTNEEAAMFAALALQEK</sequence>
<dbReference type="PANTHER" id="PTHR16160">
    <property type="entry name" value="FERMITIN 2-RELATED"/>
    <property type="match status" value="1"/>
</dbReference>
<dbReference type="PROSITE" id="PS50057">
    <property type="entry name" value="FERM_3"/>
    <property type="match status" value="1"/>
</dbReference>
<dbReference type="SUPFAM" id="SSF47031">
    <property type="entry name" value="Second domain of FERM"/>
    <property type="match status" value="1"/>
</dbReference>
<dbReference type="OrthoDB" id="10057618at2759"/>
<gene>
    <name evidence="3" type="ORF">DILT_LOCUS18294</name>
</gene>
<dbReference type="GO" id="GO:0005178">
    <property type="term" value="F:integrin binding"/>
    <property type="evidence" value="ECO:0007669"/>
    <property type="project" value="TreeGrafter"/>
</dbReference>
<proteinExistence type="predicted"/>
<name>A0A3P7PCH6_DIBLA</name>
<dbReference type="Proteomes" id="UP000281553">
    <property type="component" value="Unassembled WGS sequence"/>
</dbReference>
<feature type="region of interest" description="Disordered" evidence="1">
    <location>
        <begin position="1"/>
        <end position="30"/>
    </location>
</feature>
<dbReference type="InterPro" id="IPR037843">
    <property type="entry name" value="Kindlin/fermitin"/>
</dbReference>
<dbReference type="GO" id="GO:0030055">
    <property type="term" value="C:cell-substrate junction"/>
    <property type="evidence" value="ECO:0007669"/>
    <property type="project" value="TreeGrafter"/>
</dbReference>
<feature type="compositionally biased region" description="Acidic residues" evidence="1">
    <location>
        <begin position="16"/>
        <end position="27"/>
    </location>
</feature>
<accession>A0A3P7PCH6</accession>
<organism evidence="3 4">
    <name type="scientific">Dibothriocephalus latus</name>
    <name type="common">Fish tapeworm</name>
    <name type="synonym">Diphyllobothrium latum</name>
    <dbReference type="NCBI Taxonomy" id="60516"/>
    <lineage>
        <taxon>Eukaryota</taxon>
        <taxon>Metazoa</taxon>
        <taxon>Spiralia</taxon>
        <taxon>Lophotrochozoa</taxon>
        <taxon>Platyhelminthes</taxon>
        <taxon>Cestoda</taxon>
        <taxon>Eucestoda</taxon>
        <taxon>Diphyllobothriidea</taxon>
        <taxon>Diphyllobothriidae</taxon>
        <taxon>Dibothriocephalus</taxon>
    </lineage>
</organism>
<dbReference type="InterPro" id="IPR014352">
    <property type="entry name" value="FERM/acyl-CoA-bd_prot_sf"/>
</dbReference>
<dbReference type="InterPro" id="IPR035963">
    <property type="entry name" value="FERM_2"/>
</dbReference>
<dbReference type="Gene3D" id="1.20.80.10">
    <property type="match status" value="1"/>
</dbReference>
<dbReference type="CDD" id="cd14473">
    <property type="entry name" value="FERM_B-lobe"/>
    <property type="match status" value="1"/>
</dbReference>
<evidence type="ECO:0000256" key="1">
    <source>
        <dbReference type="SAM" id="MobiDB-lite"/>
    </source>
</evidence>
<dbReference type="PANTHER" id="PTHR16160:SF13">
    <property type="entry name" value="FERMITIN 2-RELATED"/>
    <property type="match status" value="1"/>
</dbReference>
<dbReference type="Pfam" id="PF00373">
    <property type="entry name" value="FERM_M"/>
    <property type="match status" value="1"/>
</dbReference>
<keyword evidence="4" id="KW-1185">Reference proteome</keyword>
<reference evidence="3 4" key="1">
    <citation type="submission" date="2018-11" db="EMBL/GenBank/DDBJ databases">
        <authorList>
            <consortium name="Pathogen Informatics"/>
        </authorList>
    </citation>
    <scope>NUCLEOTIDE SEQUENCE [LARGE SCALE GENOMIC DNA]</scope>
</reference>
<dbReference type="EMBL" id="UYRU01099098">
    <property type="protein sequence ID" value="VDN40591.1"/>
    <property type="molecule type" value="Genomic_DNA"/>
</dbReference>
<dbReference type="InterPro" id="IPR019748">
    <property type="entry name" value="FERM_central"/>
</dbReference>
<evidence type="ECO:0000259" key="2">
    <source>
        <dbReference type="PROSITE" id="PS50057"/>
    </source>
</evidence>
<protein>
    <recommendedName>
        <fullName evidence="2">FERM domain-containing protein</fullName>
    </recommendedName>
</protein>
<dbReference type="GO" id="GO:0007229">
    <property type="term" value="P:integrin-mediated signaling pathway"/>
    <property type="evidence" value="ECO:0007669"/>
    <property type="project" value="InterPro"/>
</dbReference>
<dbReference type="InterPro" id="IPR000299">
    <property type="entry name" value="FERM_domain"/>
</dbReference>
<dbReference type="AlphaFoldDB" id="A0A3P7PCH6"/>
<evidence type="ECO:0000313" key="3">
    <source>
        <dbReference type="EMBL" id="VDN40591.1"/>
    </source>
</evidence>
<dbReference type="GO" id="GO:0007160">
    <property type="term" value="P:cell-matrix adhesion"/>
    <property type="evidence" value="ECO:0007669"/>
    <property type="project" value="TreeGrafter"/>
</dbReference>